<proteinExistence type="predicted"/>
<feature type="compositionally biased region" description="Low complexity" evidence="1">
    <location>
        <begin position="82"/>
        <end position="97"/>
    </location>
</feature>
<reference evidence="2" key="1">
    <citation type="submission" date="2021-05" db="EMBL/GenBank/DDBJ databases">
        <authorList>
            <person name="Khan N."/>
        </authorList>
    </citation>
    <scope>NUCLEOTIDE SEQUENCE</scope>
</reference>
<dbReference type="EMBL" id="CAJSTJ010000206">
    <property type="protein sequence ID" value="CAG7566591.1"/>
    <property type="molecule type" value="Genomic_DNA"/>
</dbReference>
<sequence length="1019" mass="114430">MSAPSPKLNLPEDFLPDEPLSAWRTLPAFKMPGSKTNSAAKGKGIAKTPSQQRQPRGTQLPTPSTGTASPFFPVSSNPEVETPSTTRRSTRLSGRTRPVYDWSVLEESEAGPSTEREAPLEDGDTYEPKQDVSSEKDACCDEEASDVLGDGPDVLEHDHRDEDEDYEDDEDDEDDDNDEEFDIIDDEYLPLDLDEDEEPLYETNDDEPKSDDDDDDDDEPIVSQILRKRLRATQGAPSHSSKRVRLSELSAKDWLAKYDQEHPVAEDDADLLNFQEGWRKLTTRTCDWAREGITPEWFKLPRKEKQMTSGYRSMLSRVSPVELAEKIFARMPRQAQKNLGKKDLQAEDLLDLPSVPANLRARGVYVNVATRLSGDDIEIQSSSLRPRCFAKTLKAGVDPEHMDIHDIGVYFGSSLSLDGIVGRLKEHEAAANKPCDKDYGHYAYTSQPDVLPNFRVVFVTDHPSLSEEGPDQDIERWISHYVEGMLITYVRNYAKENVPVGMSSELFPPASFVLNEELRQDLPLPDLSTSSLNLAWPLVQGVNGGMVRVEACSNPGCCKPKAGWGYTKPTKRLRLLNGDAFGGRYCGGCLKTFQTQGIWRTREGFANGLFPLEGKMDNINEAWFAAGSPRQCHNNACGAHISEDKPLFGFMNGIRCGRCDRFRREHNMEWNNVIGEDEDSAPDGVLPRGRNTHLRCASLGCKSPLFFFQDSITNMIEDTEMQVWRCIPCDWAWSLYRINFSRALSRDHCTEYLLRGPIFHHRHNYTHCVDCGHYATPREWTWVEGAGYKCDLCAGKRTTSTILEGLSSSGTRVCKNPACDRTDVNWVNWHGCRCDRCHRVWVRTGEEWVEPEARDECSNPSCDNNRDNSNPKELLRGPDGKTRCSKCRTHFRKYGTEWTPPPPRPDFCENAACGAGGHQIRNDDGRTALTETRSPPETHGGNVRVPHVTGTATTTTGSEYVLTINFGARGANIISILTHWSGQSSLSSDTLSLLEVLTHIPPTSDIMGTFERSYRDDFT</sequence>
<feature type="region of interest" description="Disordered" evidence="1">
    <location>
        <begin position="854"/>
        <end position="877"/>
    </location>
</feature>
<gene>
    <name evidence="2" type="ORF">FEQUK3_LOCUS12309</name>
</gene>
<evidence type="ECO:0000256" key="1">
    <source>
        <dbReference type="SAM" id="MobiDB-lite"/>
    </source>
</evidence>
<comment type="caution">
    <text evidence="2">The sequence shown here is derived from an EMBL/GenBank/DDBJ whole genome shotgun (WGS) entry which is preliminary data.</text>
</comment>
<accession>A0A8J2IWT2</accession>
<feature type="compositionally biased region" description="Basic and acidic residues" evidence="1">
    <location>
        <begin position="864"/>
        <end position="877"/>
    </location>
</feature>
<evidence type="ECO:0000313" key="2">
    <source>
        <dbReference type="EMBL" id="CAG7566591.1"/>
    </source>
</evidence>
<evidence type="ECO:0000313" key="3">
    <source>
        <dbReference type="Proteomes" id="UP000693738"/>
    </source>
</evidence>
<feature type="region of interest" description="Disordered" evidence="1">
    <location>
        <begin position="919"/>
        <end position="951"/>
    </location>
</feature>
<feature type="compositionally biased region" description="Acidic residues" evidence="1">
    <location>
        <begin position="161"/>
        <end position="219"/>
    </location>
</feature>
<feature type="compositionally biased region" description="Basic and acidic residues" evidence="1">
    <location>
        <begin position="126"/>
        <end position="139"/>
    </location>
</feature>
<dbReference type="Proteomes" id="UP000693738">
    <property type="component" value="Unassembled WGS sequence"/>
</dbReference>
<feature type="region of interest" description="Disordered" evidence="1">
    <location>
        <begin position="25"/>
        <end position="219"/>
    </location>
</feature>
<dbReference type="AlphaFoldDB" id="A0A8J2IWT2"/>
<organism evidence="2 3">
    <name type="scientific">Fusarium equiseti</name>
    <name type="common">Fusarium scirpi</name>
    <dbReference type="NCBI Taxonomy" id="61235"/>
    <lineage>
        <taxon>Eukaryota</taxon>
        <taxon>Fungi</taxon>
        <taxon>Dikarya</taxon>
        <taxon>Ascomycota</taxon>
        <taxon>Pezizomycotina</taxon>
        <taxon>Sordariomycetes</taxon>
        <taxon>Hypocreomycetidae</taxon>
        <taxon>Hypocreales</taxon>
        <taxon>Nectriaceae</taxon>
        <taxon>Fusarium</taxon>
        <taxon>Fusarium incarnatum-equiseti species complex</taxon>
    </lineage>
</organism>
<protein>
    <submittedName>
        <fullName evidence="2">Uncharacterized protein</fullName>
    </submittedName>
</protein>
<name>A0A8J2IWT2_FUSEQ</name>
<feature type="compositionally biased region" description="Polar residues" evidence="1">
    <location>
        <begin position="48"/>
        <end position="79"/>
    </location>
</feature>